<name>A0A1I1QZM6_9FLAO</name>
<feature type="signal peptide" evidence="2">
    <location>
        <begin position="1"/>
        <end position="26"/>
    </location>
</feature>
<evidence type="ECO:0000313" key="4">
    <source>
        <dbReference type="EMBL" id="SFD27495.1"/>
    </source>
</evidence>
<dbReference type="InterPro" id="IPR054591">
    <property type="entry name" value="PL28"/>
</dbReference>
<dbReference type="Gene3D" id="2.60.120.260">
    <property type="entry name" value="Galactose-binding domain-like"/>
    <property type="match status" value="1"/>
</dbReference>
<dbReference type="Proteomes" id="UP000199439">
    <property type="component" value="Unassembled WGS sequence"/>
</dbReference>
<dbReference type="InterPro" id="IPR008979">
    <property type="entry name" value="Galactose-bd-like_sf"/>
</dbReference>
<feature type="chain" id="PRO_5011475398" description="PL28 ulvan lyase domain-containing protein" evidence="2">
    <location>
        <begin position="27"/>
        <end position="465"/>
    </location>
</feature>
<feature type="domain" description="PL28 ulvan lyase" evidence="3">
    <location>
        <begin position="66"/>
        <end position="320"/>
    </location>
</feature>
<dbReference type="RefSeq" id="WP_092852527.1">
    <property type="nucleotide sequence ID" value="NZ_FOMI01000008.1"/>
</dbReference>
<dbReference type="SUPFAM" id="SSF49785">
    <property type="entry name" value="Galactose-binding domain-like"/>
    <property type="match status" value="1"/>
</dbReference>
<dbReference type="AlphaFoldDB" id="A0A1I1QZM6"/>
<evidence type="ECO:0000256" key="2">
    <source>
        <dbReference type="SAM" id="SignalP"/>
    </source>
</evidence>
<keyword evidence="2" id="KW-0732">Signal</keyword>
<evidence type="ECO:0000313" key="5">
    <source>
        <dbReference type="Proteomes" id="UP000199439"/>
    </source>
</evidence>
<reference evidence="5" key="1">
    <citation type="submission" date="2016-10" db="EMBL/GenBank/DDBJ databases">
        <authorList>
            <person name="Varghese N."/>
            <person name="Submissions S."/>
        </authorList>
    </citation>
    <scope>NUCLEOTIDE SEQUENCE [LARGE SCALE GENOMIC DNA]</scope>
    <source>
        <strain evidence="5">DSM 25730</strain>
    </source>
</reference>
<dbReference type="OrthoDB" id="1415098at2"/>
<accession>A0A1I1QZM6</accession>
<evidence type="ECO:0000259" key="3">
    <source>
        <dbReference type="Pfam" id="PF22826"/>
    </source>
</evidence>
<feature type="compositionally biased region" description="Polar residues" evidence="1">
    <location>
        <begin position="55"/>
        <end position="67"/>
    </location>
</feature>
<feature type="region of interest" description="Disordered" evidence="1">
    <location>
        <begin position="46"/>
        <end position="67"/>
    </location>
</feature>
<gene>
    <name evidence="4" type="ORF">SAMN04487987_10824</name>
</gene>
<dbReference type="EMBL" id="FOMI01000008">
    <property type="protein sequence ID" value="SFD27495.1"/>
    <property type="molecule type" value="Genomic_DNA"/>
</dbReference>
<organism evidence="4 5">
    <name type="scientific">Algibacter pectinivorans</name>
    <dbReference type="NCBI Taxonomy" id="870482"/>
    <lineage>
        <taxon>Bacteria</taxon>
        <taxon>Pseudomonadati</taxon>
        <taxon>Bacteroidota</taxon>
        <taxon>Flavobacteriia</taxon>
        <taxon>Flavobacteriales</taxon>
        <taxon>Flavobacteriaceae</taxon>
        <taxon>Algibacter</taxon>
    </lineage>
</organism>
<sequence length="465" mass="51975">MKKTKNNLIKVLLLALIFVYSSCSKNEELDSMTQDETISFKNLPVEEAPLENTDENNNYRLSGKRTSQACDNPNNYQIYTADEVGIGTDFVSKYTTSGVSVDRMRNLDDRTCAYNYSQETRGGINYGKYRLRAGTNPFDSRQPRIERTTVAVNNNNGAFVRFDGQVRIRRVGDANNNLSQTSFGENSGTYIIQAKGTHSGGGGSVDPAICLIVAKPGRSGYFNLYREEIKFRGGENSSGRKLVPLLEVPADRRINLTMINGFNANGTQYVNTWINGSFFGFPVPDSQTQKGLTAKIRFGAYRCKNGEADIWWNNVTHDFSNGTASNNNNNAWNPANSFAKLGTSFSSSEWSSQYATSYGLDGNNNTRWASASQGTTANHYLGNWPGTWRTIKRAKVTFDSAIANDFYILYYDGTGDWKVAKHITNNNSQTVKIEGMNAYGYGFIIYSLRQPYGHISIHELEFYDH</sequence>
<dbReference type="Pfam" id="PF22826">
    <property type="entry name" value="PL28"/>
    <property type="match status" value="1"/>
</dbReference>
<evidence type="ECO:0000256" key="1">
    <source>
        <dbReference type="SAM" id="MobiDB-lite"/>
    </source>
</evidence>
<protein>
    <recommendedName>
        <fullName evidence="3">PL28 ulvan lyase domain-containing protein</fullName>
    </recommendedName>
</protein>
<keyword evidence="5" id="KW-1185">Reference proteome</keyword>
<proteinExistence type="predicted"/>